<feature type="non-terminal residue" evidence="2">
    <location>
        <position position="306"/>
    </location>
</feature>
<gene>
    <name evidence="2" type="ORF">CCMP2556_LOCUS52894</name>
</gene>
<dbReference type="InterPro" id="IPR029052">
    <property type="entry name" value="Metallo-depent_PP-like"/>
</dbReference>
<accession>A0ABP0SPS0</accession>
<dbReference type="SUPFAM" id="SSF56300">
    <property type="entry name" value="Metallo-dependent phosphatases"/>
    <property type="match status" value="1"/>
</dbReference>
<dbReference type="Pfam" id="PF00149">
    <property type="entry name" value="Metallophos"/>
    <property type="match status" value="1"/>
</dbReference>
<keyword evidence="3" id="KW-1185">Reference proteome</keyword>
<dbReference type="Gene3D" id="3.60.21.10">
    <property type="match status" value="1"/>
</dbReference>
<proteinExistence type="predicted"/>
<dbReference type="InterPro" id="IPR006179">
    <property type="entry name" value="5_nucleotidase/apyrase"/>
</dbReference>
<reference evidence="2 3" key="1">
    <citation type="submission" date="2024-02" db="EMBL/GenBank/DDBJ databases">
        <authorList>
            <person name="Chen Y."/>
            <person name="Shah S."/>
            <person name="Dougan E. K."/>
            <person name="Thang M."/>
            <person name="Chan C."/>
        </authorList>
    </citation>
    <scope>NUCLEOTIDE SEQUENCE [LARGE SCALE GENOMIC DNA]</scope>
</reference>
<feature type="domain" description="Calcineurin-like phosphoesterase" evidence="1">
    <location>
        <begin position="108"/>
        <end position="298"/>
    </location>
</feature>
<dbReference type="PANTHER" id="PTHR11575:SF48">
    <property type="entry name" value="5'-NUCLEOTIDASE"/>
    <property type="match status" value="1"/>
</dbReference>
<name>A0ABP0SPS0_9DINO</name>
<sequence>MRERILWANSSLEEDALGRLLLSSGVPQKFLDEWMDNPDVDGWFVGTKRMSGPLFACTEACDTVTFRDSAIRFLRDKGECLHCSTLTARRKLTNWTTETSGGEKPKTMTILHFNDVYNVEPRAKEPVGGISRFVTRIKELKAESVARGEYEAVVLFSGDAFNPSLMSTTTHGKHMIKALNAIGIHTACYGNHDFDFGVDNLEALAASNNFPWLISNVTDKKTGRPLANGIVTRMMDFHGRKVGLIGLVEKEWLVTLATINPSEVEYEDFVPCARRLAKQLKEQERAEIVIALTHMRVPNDELLANE</sequence>
<evidence type="ECO:0000313" key="2">
    <source>
        <dbReference type="EMBL" id="CAK9114400.1"/>
    </source>
</evidence>
<dbReference type="InterPro" id="IPR004843">
    <property type="entry name" value="Calcineurin-like_PHP"/>
</dbReference>
<comment type="caution">
    <text evidence="2">The sequence shown here is derived from an EMBL/GenBank/DDBJ whole genome shotgun (WGS) entry which is preliminary data.</text>
</comment>
<protein>
    <recommendedName>
        <fullName evidence="1">Calcineurin-like phosphoesterase domain-containing protein</fullName>
    </recommendedName>
</protein>
<dbReference type="EMBL" id="CAXAMN010028005">
    <property type="protein sequence ID" value="CAK9114400.1"/>
    <property type="molecule type" value="Genomic_DNA"/>
</dbReference>
<organism evidence="2 3">
    <name type="scientific">Durusdinium trenchii</name>
    <dbReference type="NCBI Taxonomy" id="1381693"/>
    <lineage>
        <taxon>Eukaryota</taxon>
        <taxon>Sar</taxon>
        <taxon>Alveolata</taxon>
        <taxon>Dinophyceae</taxon>
        <taxon>Suessiales</taxon>
        <taxon>Symbiodiniaceae</taxon>
        <taxon>Durusdinium</taxon>
    </lineage>
</organism>
<evidence type="ECO:0000313" key="3">
    <source>
        <dbReference type="Proteomes" id="UP001642484"/>
    </source>
</evidence>
<dbReference type="PANTHER" id="PTHR11575">
    <property type="entry name" value="5'-NUCLEOTIDASE-RELATED"/>
    <property type="match status" value="1"/>
</dbReference>
<evidence type="ECO:0000259" key="1">
    <source>
        <dbReference type="Pfam" id="PF00149"/>
    </source>
</evidence>
<dbReference type="Proteomes" id="UP001642484">
    <property type="component" value="Unassembled WGS sequence"/>
</dbReference>